<dbReference type="EMBL" id="CP081150">
    <property type="protein sequence ID" value="QZA77289.1"/>
    <property type="molecule type" value="Genomic_DNA"/>
</dbReference>
<feature type="region of interest" description="Disordered" evidence="1">
    <location>
        <begin position="1"/>
        <end position="24"/>
    </location>
</feature>
<evidence type="ECO:0000313" key="3">
    <source>
        <dbReference type="Proteomes" id="UP000825679"/>
    </source>
</evidence>
<accession>A0ABX8Z3Y0</accession>
<sequence length="236" mass="26136">MTQDTKKPATMPKQTTSKDPKQTSIEACADEVRGQEVVDLITSPELQATITFAKMNKIGAFCKEDEFNLYDHFDVLLKRSSAIISGDLKLAEITLAAQMQTLDSLFNLMTQRALNNIGQHNLDTTERYMRMALKAQSQCRATIETLAEVKNPRVAVFANQANISNGAQQVNNGTQTPAHAHGAMQPEKNMTNELLEYDDGKRLDSRTKSKTGRANQNVETMGKINGCTNRGRKIGQ</sequence>
<keyword evidence="3" id="KW-1185">Reference proteome</keyword>
<evidence type="ECO:0000313" key="2">
    <source>
        <dbReference type="EMBL" id="QZA77289.1"/>
    </source>
</evidence>
<name>A0ABX8Z3Y0_9NEIS</name>
<reference evidence="2 3" key="1">
    <citation type="submission" date="2021-08" db="EMBL/GenBank/DDBJ databases">
        <title>complete genome sequencing of Deefgea sp. D25.</title>
        <authorList>
            <person name="Bae J.-W."/>
            <person name="Gim D.-H."/>
        </authorList>
    </citation>
    <scope>NUCLEOTIDE SEQUENCE [LARGE SCALE GENOMIC DNA]</scope>
    <source>
        <strain evidence="2 3">D25</strain>
    </source>
</reference>
<gene>
    <name evidence="2" type="ORF">K4H28_13510</name>
</gene>
<dbReference type="RefSeq" id="WP_221005672.1">
    <property type="nucleotide sequence ID" value="NZ_CP081150.1"/>
</dbReference>
<dbReference type="Proteomes" id="UP000825679">
    <property type="component" value="Chromosome"/>
</dbReference>
<evidence type="ECO:0000256" key="1">
    <source>
        <dbReference type="SAM" id="MobiDB-lite"/>
    </source>
</evidence>
<protein>
    <submittedName>
        <fullName evidence="2">Uncharacterized protein</fullName>
    </submittedName>
</protein>
<organism evidence="2 3">
    <name type="scientific">Deefgea tanakiae</name>
    <dbReference type="NCBI Taxonomy" id="2865840"/>
    <lineage>
        <taxon>Bacteria</taxon>
        <taxon>Pseudomonadati</taxon>
        <taxon>Pseudomonadota</taxon>
        <taxon>Betaproteobacteria</taxon>
        <taxon>Neisseriales</taxon>
        <taxon>Chitinibacteraceae</taxon>
        <taxon>Deefgea</taxon>
    </lineage>
</organism>
<proteinExistence type="predicted"/>